<proteinExistence type="predicted"/>
<sequence length="70" mass="7445">MHGIGTQGADIGADAGIEQSGNGGHGVQYVAKLASHGSRWDRVLRQPMIRTTLAFFPWSSPFTPGSPIRP</sequence>
<evidence type="ECO:0000256" key="1">
    <source>
        <dbReference type="SAM" id="MobiDB-lite"/>
    </source>
</evidence>
<name>U5N6E6_9BURK</name>
<gene>
    <name evidence="2" type="ORF">Cenrod_0733</name>
</gene>
<reference evidence="2 3" key="1">
    <citation type="journal article" date="2013" name="Genome Biol.">
        <title>Genomic analysis reveals key aspects of prokaryotic symbiosis in the phototrophic consortium "Chlorochromatium aggregatum".</title>
        <authorList>
            <person name="Liu Z."/>
            <person name="Muller J."/>
            <person name="Li T."/>
            <person name="Alvey R.M."/>
            <person name="Vogl K."/>
            <person name="Frigaard N.U."/>
            <person name="Rockwell N.C."/>
            <person name="Boyd E.S."/>
            <person name="Tomsho L.P."/>
            <person name="Schuster S.C."/>
            <person name="Henke P."/>
            <person name="Rohde M."/>
            <person name="Overmann J."/>
            <person name="Bryant D.A."/>
        </authorList>
    </citation>
    <scope>NUCLEOTIDE SEQUENCE [LARGE SCALE GENOMIC DNA]</scope>
    <source>
        <strain evidence="2">CR</strain>
    </source>
</reference>
<organism evidence="2 3">
    <name type="scientific">Candidatus Symbiobacter mobilis CR</name>
    <dbReference type="NCBI Taxonomy" id="946483"/>
    <lineage>
        <taxon>Bacteria</taxon>
        <taxon>Pseudomonadati</taxon>
        <taxon>Pseudomonadota</taxon>
        <taxon>Betaproteobacteria</taxon>
        <taxon>Burkholderiales</taxon>
        <taxon>Comamonadaceae</taxon>
    </lineage>
</organism>
<accession>U5N6E6</accession>
<dbReference type="AlphaFoldDB" id="U5N6E6"/>
<dbReference type="Proteomes" id="UP000017184">
    <property type="component" value="Chromosome"/>
</dbReference>
<feature type="region of interest" description="Disordered" evidence="1">
    <location>
        <begin position="1"/>
        <end position="20"/>
    </location>
</feature>
<protein>
    <submittedName>
        <fullName evidence="2">Uncharacterized protein</fullName>
    </submittedName>
</protein>
<evidence type="ECO:0000313" key="2">
    <source>
        <dbReference type="EMBL" id="AGX86840.1"/>
    </source>
</evidence>
<dbReference type="EMBL" id="CP004885">
    <property type="protein sequence ID" value="AGX86840.1"/>
    <property type="molecule type" value="Genomic_DNA"/>
</dbReference>
<dbReference type="HOGENOM" id="CLU_2750298_0_0_4"/>
<evidence type="ECO:0000313" key="3">
    <source>
        <dbReference type="Proteomes" id="UP000017184"/>
    </source>
</evidence>
<dbReference type="KEGG" id="cbx:Cenrod_0733"/>
<keyword evidence="3" id="KW-1185">Reference proteome</keyword>